<protein>
    <submittedName>
        <fullName evidence="1">Uncharacterized protein</fullName>
    </submittedName>
</protein>
<reference evidence="1" key="1">
    <citation type="journal article" date="2019" name="bioRxiv">
        <title>The Genome of the Zebra Mussel, Dreissena polymorpha: A Resource for Invasive Species Research.</title>
        <authorList>
            <person name="McCartney M.A."/>
            <person name="Auch B."/>
            <person name="Kono T."/>
            <person name="Mallez S."/>
            <person name="Zhang Y."/>
            <person name="Obille A."/>
            <person name="Becker A."/>
            <person name="Abrahante J.E."/>
            <person name="Garbe J."/>
            <person name="Badalamenti J.P."/>
            <person name="Herman A."/>
            <person name="Mangelson H."/>
            <person name="Liachko I."/>
            <person name="Sullivan S."/>
            <person name="Sone E.D."/>
            <person name="Koren S."/>
            <person name="Silverstein K.A.T."/>
            <person name="Beckman K.B."/>
            <person name="Gohl D.M."/>
        </authorList>
    </citation>
    <scope>NUCLEOTIDE SEQUENCE</scope>
    <source>
        <strain evidence="1">Duluth1</strain>
        <tissue evidence="1">Whole animal</tissue>
    </source>
</reference>
<evidence type="ECO:0000313" key="2">
    <source>
        <dbReference type="Proteomes" id="UP000828390"/>
    </source>
</evidence>
<reference evidence="1" key="2">
    <citation type="submission" date="2020-11" db="EMBL/GenBank/DDBJ databases">
        <authorList>
            <person name="McCartney M.A."/>
            <person name="Auch B."/>
            <person name="Kono T."/>
            <person name="Mallez S."/>
            <person name="Becker A."/>
            <person name="Gohl D.M."/>
            <person name="Silverstein K.A.T."/>
            <person name="Koren S."/>
            <person name="Bechman K.B."/>
            <person name="Herman A."/>
            <person name="Abrahante J.E."/>
            <person name="Garbe J."/>
        </authorList>
    </citation>
    <scope>NUCLEOTIDE SEQUENCE</scope>
    <source>
        <strain evidence="1">Duluth1</strain>
        <tissue evidence="1">Whole animal</tissue>
    </source>
</reference>
<keyword evidence="2" id="KW-1185">Reference proteome</keyword>
<dbReference type="EMBL" id="JAIWYP010000006">
    <property type="protein sequence ID" value="KAH3809410.1"/>
    <property type="molecule type" value="Genomic_DNA"/>
</dbReference>
<sequence>MQPSERMIQVCGGRRIPAVAARPDDTPIILRALPENNTKSNEIKTNDSTKRVVRYL</sequence>
<dbReference type="Proteomes" id="UP000828390">
    <property type="component" value="Unassembled WGS sequence"/>
</dbReference>
<proteinExistence type="predicted"/>
<gene>
    <name evidence="1" type="ORF">DPMN_137777</name>
</gene>
<name>A0A9D4G2H4_DREPO</name>
<organism evidence="1 2">
    <name type="scientific">Dreissena polymorpha</name>
    <name type="common">Zebra mussel</name>
    <name type="synonym">Mytilus polymorpha</name>
    <dbReference type="NCBI Taxonomy" id="45954"/>
    <lineage>
        <taxon>Eukaryota</taxon>
        <taxon>Metazoa</taxon>
        <taxon>Spiralia</taxon>
        <taxon>Lophotrochozoa</taxon>
        <taxon>Mollusca</taxon>
        <taxon>Bivalvia</taxon>
        <taxon>Autobranchia</taxon>
        <taxon>Heteroconchia</taxon>
        <taxon>Euheterodonta</taxon>
        <taxon>Imparidentia</taxon>
        <taxon>Neoheterodontei</taxon>
        <taxon>Myida</taxon>
        <taxon>Dreissenoidea</taxon>
        <taxon>Dreissenidae</taxon>
        <taxon>Dreissena</taxon>
    </lineage>
</organism>
<dbReference type="AlphaFoldDB" id="A0A9D4G2H4"/>
<evidence type="ECO:0000313" key="1">
    <source>
        <dbReference type="EMBL" id="KAH3809410.1"/>
    </source>
</evidence>
<comment type="caution">
    <text evidence="1">The sequence shown here is derived from an EMBL/GenBank/DDBJ whole genome shotgun (WGS) entry which is preliminary data.</text>
</comment>
<accession>A0A9D4G2H4</accession>